<evidence type="ECO:0000256" key="15">
    <source>
        <dbReference type="RuleBase" id="RU363016"/>
    </source>
</evidence>
<dbReference type="PANTHER" id="PTHR47964:SF1">
    <property type="entry name" value="ATP-DEPENDENT DNA HELICASE HOMOLOG RECG, CHLOROPLASTIC"/>
    <property type="match status" value="1"/>
</dbReference>
<keyword evidence="7 15" id="KW-0067">ATP-binding</keyword>
<dbReference type="PROSITE" id="PS51192">
    <property type="entry name" value="HELICASE_ATP_BIND_1"/>
    <property type="match status" value="1"/>
</dbReference>
<feature type="domain" description="Helicase ATP-binding" evidence="17">
    <location>
        <begin position="489"/>
        <end position="650"/>
    </location>
</feature>
<dbReference type="SMART" id="SM00490">
    <property type="entry name" value="HELICc"/>
    <property type="match status" value="1"/>
</dbReference>
<keyword evidence="9 15" id="KW-0233">DNA recombination</keyword>
<dbReference type="NCBIfam" id="TIGR00643">
    <property type="entry name" value="recG"/>
    <property type="match status" value="1"/>
</dbReference>
<feature type="compositionally biased region" description="Pro residues" evidence="16">
    <location>
        <begin position="176"/>
        <end position="185"/>
    </location>
</feature>
<evidence type="ECO:0000313" key="19">
    <source>
        <dbReference type="EMBL" id="MBM3222411.1"/>
    </source>
</evidence>
<dbReference type="InterPro" id="IPR047112">
    <property type="entry name" value="RecG/Mfd"/>
</dbReference>
<dbReference type="SUPFAM" id="SSF50249">
    <property type="entry name" value="Nucleic acid-binding proteins"/>
    <property type="match status" value="1"/>
</dbReference>
<evidence type="ECO:0000256" key="3">
    <source>
        <dbReference type="ARBA" id="ARBA00022741"/>
    </source>
</evidence>
<reference evidence="19" key="1">
    <citation type="submission" date="2019-03" db="EMBL/GenBank/DDBJ databases">
        <title>Lake Tanganyika Metagenome-Assembled Genomes (MAGs).</title>
        <authorList>
            <person name="Tran P."/>
        </authorList>
    </citation>
    <scope>NUCLEOTIDE SEQUENCE</scope>
    <source>
        <strain evidence="19">K_DeepCast_65m_m2_066</strain>
    </source>
</reference>
<dbReference type="SMART" id="SM00487">
    <property type="entry name" value="DEXDc"/>
    <property type="match status" value="1"/>
</dbReference>
<feature type="domain" description="Helicase C-terminal" evidence="18">
    <location>
        <begin position="669"/>
        <end position="830"/>
    </location>
</feature>
<evidence type="ECO:0000259" key="17">
    <source>
        <dbReference type="PROSITE" id="PS51192"/>
    </source>
</evidence>
<dbReference type="InterPro" id="IPR012340">
    <property type="entry name" value="NA-bd_OB-fold"/>
</dbReference>
<dbReference type="Pfam" id="PF19833">
    <property type="entry name" value="RecG_dom3_C"/>
    <property type="match status" value="1"/>
</dbReference>
<sequence>MLSLYVQCRASMMRLLIGMLHKQLWLNLAYSPHHRKDFPMPETPPSTRSATSGMAVLETHLEQLAKPLRYASRQQFAHLARLRDLEVYVQHHVQALQAASPPPALAPLLQQLLQAVKGVDALPLSEKQERIQRAEALLVQMRSVATSQGGNPSPAGESRRGEARQAVEKPMEDAVRPPPAQPPPARGRSSVASPAAEPVASADPCAQLVQFLRGVGPKRAALLARMELHTVHDLLWCLPTRYEDRRQLTPLGRLQWGKRETFCGTVMSLQAQPVKRGKPFVALLLQDNSGALICKWFQARTAYLQERFPVGTHVVGSGLVTLNGYTGAREVVHPDLEVLDADDAEQVHFGRVVPIYPLTAGLHQKGMRSLMKMVVDTYIPQIEETLPEALRRAHHLPGLAEALRQVHFPDDHADVLRFTGQETPFHERLVFEEFFLLELGLALRHRAAQREPRAVPYAQPNHLGEALIQQLPFHLTAAQHRVLFEVLEDMQRPYPMNRLIQGDVGSGKTVVALLAMLMAVSNGFQAALMAPTEILAEQHLGTLRRLLAPLELEVELLTSAVKGKSRQLLLERIAQGTVPVLVGTHALLYDEVQFHQLGMIVVDEQHRFGVLQRASLRRKGLTPDVLVMTATPIPRTLAMTLYGDLDHSLLDEMPPGRHPVRTTVLGEGRREQAYDTVRREVKKRHQAYIVYPLIDESESLDLGAAVAMAQHLQQDIFPDYRVGLLHGRLPSDDKDGMMQAFVAGELDILVSTTVIEVGVDVPNATVMLIENAEHFGLAQLHQLRGRVGRGEAQAYCVLLTGPALSKEGRQRLRVMQDSTDGFYVAEQDLQIRGPGELLGTKQSGLPELRVGNVLHHATCLEQARHAAFELLQADPTLTDPEHQALAAAAQVRWGGRLELAAIG</sequence>
<evidence type="ECO:0000256" key="5">
    <source>
        <dbReference type="ARBA" id="ARBA00022801"/>
    </source>
</evidence>
<dbReference type="Gene3D" id="2.40.50.140">
    <property type="entry name" value="Nucleic acid-binding proteins"/>
    <property type="match status" value="1"/>
</dbReference>
<evidence type="ECO:0000256" key="9">
    <source>
        <dbReference type="ARBA" id="ARBA00023172"/>
    </source>
</evidence>
<dbReference type="CDD" id="cd04488">
    <property type="entry name" value="RecG_wedge_OBF"/>
    <property type="match status" value="1"/>
</dbReference>
<comment type="function">
    <text evidence="15">Plays a critical role in recombination and DNA repair. Helps process Holliday junction intermediates to mature products by catalyzing branch migration. Has replication fork regression activity, unwinds stalled or blocked replication forks to make a HJ that can be resolved. Has a DNA unwinding activity characteristic of a DNA helicase with 3'-5' polarity.</text>
</comment>
<keyword evidence="6 15" id="KW-0347">Helicase</keyword>
<dbReference type="InterPro" id="IPR033454">
    <property type="entry name" value="RecG_wedge"/>
</dbReference>
<proteinExistence type="inferred from homology"/>
<dbReference type="GO" id="GO:0043138">
    <property type="term" value="F:3'-5' DNA helicase activity"/>
    <property type="evidence" value="ECO:0007669"/>
    <property type="project" value="UniProtKB-EC"/>
</dbReference>
<dbReference type="InterPro" id="IPR011545">
    <property type="entry name" value="DEAD/DEAH_box_helicase_dom"/>
</dbReference>
<name>A0A937VWP4_UNCTE</name>
<comment type="catalytic activity">
    <reaction evidence="14 15">
        <text>ATP + H2O = ADP + phosphate + H(+)</text>
        <dbReference type="Rhea" id="RHEA:13065"/>
        <dbReference type="ChEBI" id="CHEBI:15377"/>
        <dbReference type="ChEBI" id="CHEBI:15378"/>
        <dbReference type="ChEBI" id="CHEBI:30616"/>
        <dbReference type="ChEBI" id="CHEBI:43474"/>
        <dbReference type="ChEBI" id="CHEBI:456216"/>
        <dbReference type="EC" id="5.6.2.4"/>
    </reaction>
</comment>
<dbReference type="Pfam" id="PF00271">
    <property type="entry name" value="Helicase_C"/>
    <property type="match status" value="1"/>
</dbReference>
<dbReference type="AlphaFoldDB" id="A0A937VWP4"/>
<evidence type="ECO:0000256" key="14">
    <source>
        <dbReference type="ARBA" id="ARBA00048988"/>
    </source>
</evidence>
<dbReference type="GO" id="GO:0003677">
    <property type="term" value="F:DNA binding"/>
    <property type="evidence" value="ECO:0007669"/>
    <property type="project" value="UniProtKB-KW"/>
</dbReference>
<evidence type="ECO:0000256" key="4">
    <source>
        <dbReference type="ARBA" id="ARBA00022763"/>
    </source>
</evidence>
<dbReference type="InterPro" id="IPR014001">
    <property type="entry name" value="Helicase_ATP-bd"/>
</dbReference>
<evidence type="ECO:0000256" key="1">
    <source>
        <dbReference type="ARBA" id="ARBA00007504"/>
    </source>
</evidence>
<dbReference type="NCBIfam" id="NF008168">
    <property type="entry name" value="PRK10917.2-2"/>
    <property type="match status" value="1"/>
</dbReference>
<protein>
    <recommendedName>
        <fullName evidence="2 15">ATP-dependent DNA helicase RecG</fullName>
        <ecNumber evidence="13 15">5.6.2.4</ecNumber>
    </recommendedName>
</protein>
<organism evidence="19 20">
    <name type="scientific">Tectimicrobiota bacterium</name>
    <dbReference type="NCBI Taxonomy" id="2528274"/>
    <lineage>
        <taxon>Bacteria</taxon>
        <taxon>Pseudomonadati</taxon>
        <taxon>Nitrospinota/Tectimicrobiota group</taxon>
        <taxon>Candidatus Tectimicrobiota</taxon>
    </lineage>
</organism>
<keyword evidence="11" id="KW-0413">Isomerase</keyword>
<evidence type="ECO:0000256" key="16">
    <source>
        <dbReference type="SAM" id="MobiDB-lite"/>
    </source>
</evidence>
<dbReference type="Gene3D" id="3.40.50.300">
    <property type="entry name" value="P-loop containing nucleotide triphosphate hydrolases"/>
    <property type="match status" value="2"/>
</dbReference>
<evidence type="ECO:0000313" key="20">
    <source>
        <dbReference type="Proteomes" id="UP000712673"/>
    </source>
</evidence>
<dbReference type="GO" id="GO:0016787">
    <property type="term" value="F:hydrolase activity"/>
    <property type="evidence" value="ECO:0007669"/>
    <property type="project" value="UniProtKB-KW"/>
</dbReference>
<accession>A0A937VWP4</accession>
<evidence type="ECO:0000259" key="18">
    <source>
        <dbReference type="PROSITE" id="PS51194"/>
    </source>
</evidence>
<dbReference type="GO" id="GO:0006310">
    <property type="term" value="P:DNA recombination"/>
    <property type="evidence" value="ECO:0007669"/>
    <property type="project" value="UniProtKB-UniRule"/>
</dbReference>
<evidence type="ECO:0000256" key="11">
    <source>
        <dbReference type="ARBA" id="ARBA00023235"/>
    </source>
</evidence>
<keyword evidence="8" id="KW-0238">DNA-binding</keyword>
<dbReference type="NCBIfam" id="NF008165">
    <property type="entry name" value="PRK10917.1-3"/>
    <property type="match status" value="1"/>
</dbReference>
<keyword evidence="3 15" id="KW-0547">Nucleotide-binding</keyword>
<keyword evidence="10 15" id="KW-0234">DNA repair</keyword>
<evidence type="ECO:0000256" key="7">
    <source>
        <dbReference type="ARBA" id="ARBA00022840"/>
    </source>
</evidence>
<feature type="compositionally biased region" description="Basic and acidic residues" evidence="16">
    <location>
        <begin position="157"/>
        <end position="175"/>
    </location>
</feature>
<dbReference type="PROSITE" id="PS51194">
    <property type="entry name" value="HELICASE_CTER"/>
    <property type="match status" value="1"/>
</dbReference>
<dbReference type="InterPro" id="IPR001650">
    <property type="entry name" value="Helicase_C-like"/>
</dbReference>
<dbReference type="CDD" id="cd18811">
    <property type="entry name" value="SF2_C_RecG"/>
    <property type="match status" value="1"/>
</dbReference>
<comment type="catalytic activity">
    <reaction evidence="12 15">
        <text>Couples ATP hydrolysis with the unwinding of duplex DNA by translocating in the 3'-5' direction.</text>
        <dbReference type="EC" id="5.6.2.4"/>
    </reaction>
</comment>
<dbReference type="InterPro" id="IPR045562">
    <property type="entry name" value="RecG_dom3_C"/>
</dbReference>
<feature type="region of interest" description="Disordered" evidence="16">
    <location>
        <begin position="144"/>
        <end position="197"/>
    </location>
</feature>
<gene>
    <name evidence="19" type="primary">recG</name>
    <name evidence="19" type="ORF">FJZ47_01210</name>
</gene>
<dbReference type="PANTHER" id="PTHR47964">
    <property type="entry name" value="ATP-DEPENDENT DNA HELICASE HOMOLOG RECG, CHLOROPLASTIC"/>
    <property type="match status" value="1"/>
</dbReference>
<dbReference type="EC" id="5.6.2.4" evidence="13 15"/>
<dbReference type="GO" id="GO:0006281">
    <property type="term" value="P:DNA repair"/>
    <property type="evidence" value="ECO:0007669"/>
    <property type="project" value="UniProtKB-UniRule"/>
</dbReference>
<evidence type="ECO:0000256" key="10">
    <source>
        <dbReference type="ARBA" id="ARBA00023204"/>
    </source>
</evidence>
<dbReference type="Pfam" id="PF00270">
    <property type="entry name" value="DEAD"/>
    <property type="match status" value="1"/>
</dbReference>
<dbReference type="EMBL" id="VGLS01000017">
    <property type="protein sequence ID" value="MBM3222411.1"/>
    <property type="molecule type" value="Genomic_DNA"/>
</dbReference>
<evidence type="ECO:0000256" key="2">
    <source>
        <dbReference type="ARBA" id="ARBA00017846"/>
    </source>
</evidence>
<keyword evidence="4 15" id="KW-0227">DNA damage</keyword>
<evidence type="ECO:0000256" key="13">
    <source>
        <dbReference type="ARBA" id="ARBA00034808"/>
    </source>
</evidence>
<comment type="similarity">
    <text evidence="1 15">Belongs to the helicase family. RecG subfamily.</text>
</comment>
<dbReference type="GO" id="GO:0005524">
    <property type="term" value="F:ATP binding"/>
    <property type="evidence" value="ECO:0007669"/>
    <property type="project" value="UniProtKB-KW"/>
</dbReference>
<comment type="caution">
    <text evidence="19">The sequence shown here is derived from an EMBL/GenBank/DDBJ whole genome shotgun (WGS) entry which is preliminary data.</text>
</comment>
<keyword evidence="5 15" id="KW-0378">Hydrolase</keyword>
<dbReference type="Pfam" id="PF17191">
    <property type="entry name" value="RecG_wedge"/>
    <property type="match status" value="1"/>
</dbReference>
<evidence type="ECO:0000256" key="8">
    <source>
        <dbReference type="ARBA" id="ARBA00023125"/>
    </source>
</evidence>
<dbReference type="InterPro" id="IPR004609">
    <property type="entry name" value="ATP-dep_DNA_helicase_RecG"/>
</dbReference>
<dbReference type="InterPro" id="IPR027417">
    <property type="entry name" value="P-loop_NTPase"/>
</dbReference>
<evidence type="ECO:0000256" key="12">
    <source>
        <dbReference type="ARBA" id="ARBA00034617"/>
    </source>
</evidence>
<dbReference type="SUPFAM" id="SSF52540">
    <property type="entry name" value="P-loop containing nucleoside triphosphate hydrolases"/>
    <property type="match status" value="2"/>
</dbReference>
<dbReference type="Proteomes" id="UP000712673">
    <property type="component" value="Unassembled WGS sequence"/>
</dbReference>
<dbReference type="CDD" id="cd17992">
    <property type="entry name" value="DEXHc_RecG"/>
    <property type="match status" value="1"/>
</dbReference>
<evidence type="ECO:0000256" key="6">
    <source>
        <dbReference type="ARBA" id="ARBA00022806"/>
    </source>
</evidence>